<keyword evidence="3" id="KW-1185">Reference proteome</keyword>
<evidence type="ECO:0000256" key="1">
    <source>
        <dbReference type="SAM" id="MobiDB-lite"/>
    </source>
</evidence>
<comment type="caution">
    <text evidence="2">The sequence shown here is derived from an EMBL/GenBank/DDBJ whole genome shotgun (WGS) entry which is preliminary data.</text>
</comment>
<proteinExistence type="predicted"/>
<dbReference type="OrthoDB" id="5523423at2"/>
<reference evidence="3" key="1">
    <citation type="submission" date="2016-11" db="EMBL/GenBank/DDBJ databases">
        <authorList>
            <person name="Shukria A."/>
            <person name="Stevens D.C."/>
        </authorList>
    </citation>
    <scope>NUCLEOTIDE SEQUENCE [LARGE SCALE GENOMIC DNA]</scope>
    <source>
        <strain evidence="3">Cbfe23</strain>
    </source>
</reference>
<dbReference type="Proteomes" id="UP000182229">
    <property type="component" value="Unassembled WGS sequence"/>
</dbReference>
<name>A0A1L9B6G4_9BACT</name>
<dbReference type="AlphaFoldDB" id="A0A1L9B6G4"/>
<protein>
    <submittedName>
        <fullName evidence="2">Uncharacterized protein</fullName>
    </submittedName>
</protein>
<evidence type="ECO:0000313" key="2">
    <source>
        <dbReference type="EMBL" id="OJH37845.1"/>
    </source>
</evidence>
<dbReference type="EMBL" id="MPIN01000007">
    <property type="protein sequence ID" value="OJH37845.1"/>
    <property type="molecule type" value="Genomic_DNA"/>
</dbReference>
<feature type="region of interest" description="Disordered" evidence="1">
    <location>
        <begin position="151"/>
        <end position="170"/>
    </location>
</feature>
<evidence type="ECO:0000313" key="3">
    <source>
        <dbReference type="Proteomes" id="UP000182229"/>
    </source>
</evidence>
<gene>
    <name evidence="2" type="ORF">BON30_27110</name>
</gene>
<sequence>MADEEREKNSGEGPFLLGKSYEEVGPELGRLYEARHGWTGRAALTLLPGAGVEWRPEGAWEVRVYCRPATSSMSLTVVRSPDSAQVSELTNVFVQMAAALTRVEDSPKVQAHIARGAVRPWGRWAACAAAGAAVLTLGVWIHGVGGSGRSELASRDEAGKRPSQLDAPGLANTGALKAASIAYPLPYEPFRNQAKAPCRADLDEVEINGGCWVTLERRPPCTAIQAEYQGKCYFPVSKDRGRPPQSAQP</sequence>
<dbReference type="RefSeq" id="WP_071901315.1">
    <property type="nucleotide sequence ID" value="NZ_MPIN01000007.1"/>
</dbReference>
<reference evidence="2 3" key="2">
    <citation type="submission" date="2016-12" db="EMBL/GenBank/DDBJ databases">
        <title>Draft Genome Sequence of Cystobacter ferrugineus Strain Cbfe23.</title>
        <authorList>
            <person name="Akbar S."/>
            <person name="Dowd S.E."/>
            <person name="Stevens D.C."/>
        </authorList>
    </citation>
    <scope>NUCLEOTIDE SEQUENCE [LARGE SCALE GENOMIC DNA]</scope>
    <source>
        <strain evidence="2 3">Cbfe23</strain>
    </source>
</reference>
<accession>A0A1L9B6G4</accession>
<organism evidence="2 3">
    <name type="scientific">Cystobacter ferrugineus</name>
    <dbReference type="NCBI Taxonomy" id="83449"/>
    <lineage>
        <taxon>Bacteria</taxon>
        <taxon>Pseudomonadati</taxon>
        <taxon>Myxococcota</taxon>
        <taxon>Myxococcia</taxon>
        <taxon>Myxococcales</taxon>
        <taxon>Cystobacterineae</taxon>
        <taxon>Archangiaceae</taxon>
        <taxon>Cystobacter</taxon>
    </lineage>
</organism>